<dbReference type="Gene3D" id="1.50.10.10">
    <property type="match status" value="1"/>
</dbReference>
<dbReference type="PATRIC" id="fig|1698280.3.peg.555"/>
<dbReference type="Gene3D" id="2.60.420.10">
    <property type="entry name" value="Maltose phosphorylase, domain 3"/>
    <property type="match status" value="1"/>
</dbReference>
<evidence type="ECO:0000313" key="3">
    <source>
        <dbReference type="EMBL" id="KXB06791.1"/>
    </source>
</evidence>
<feature type="domain" description="Alpha-L-rhamnosidase six-hairpin glycosidase" evidence="1">
    <location>
        <begin position="327"/>
        <end position="644"/>
    </location>
</feature>
<organism evidence="3 4">
    <name type="scientific">candidate division MSBL1 archaeon SCGC-AAA382A20</name>
    <dbReference type="NCBI Taxonomy" id="1698280"/>
    <lineage>
        <taxon>Archaea</taxon>
        <taxon>Methanobacteriati</taxon>
        <taxon>Methanobacteriota</taxon>
        <taxon>candidate division MSBL1</taxon>
    </lineage>
</organism>
<comment type="caution">
    <text evidence="3">The sequence shown here is derived from an EMBL/GenBank/DDBJ whole genome shotgun (WGS) entry which is preliminary data.</text>
</comment>
<dbReference type="SUPFAM" id="SSF48208">
    <property type="entry name" value="Six-hairpin glycosidases"/>
    <property type="match status" value="1"/>
</dbReference>
<dbReference type="EMBL" id="LHYE01000030">
    <property type="protein sequence ID" value="KXB06791.1"/>
    <property type="molecule type" value="Genomic_DNA"/>
</dbReference>
<dbReference type="Pfam" id="PF17390">
    <property type="entry name" value="Bac_rhamnosid_C"/>
    <property type="match status" value="1"/>
</dbReference>
<protein>
    <recommendedName>
        <fullName evidence="5">Alpha-L-rhamnosidase</fullName>
    </recommendedName>
</protein>
<accession>A0A133VK27</accession>
<sequence length="770" mass="89390">MCPGKPTKNMEKDFWKDSEAYWITCKKSNHSKSNQWICYRKTFRLFKLPKEAPLRIAVDSKYWLWLNGKLAVRGGQLKRGPTPMDTYYDLIDLHSYLLTGSNTIAILQWYFGKDGFSHINSGKAAMLLEGQFGEKKVVTDSSWKVKMNPAFGDTGKPFPNYRLPESNIRYNAERILEGWEKSNYDDSNWGSPKLLGKPGDPPWNQLVKRPIPQWDTSDLREYKNLIELALPRESTGEKLTCDLPYGAQVTPYLKIKSPRGKKIDIWTDSYEFAGALSLRAEYISRQGEQEYENFGWMSGHKVHYYIPEGVEILDLRYRESGYDVDFAGEFKCNDGLLNSLWEKGRRSLYVNMRDTYFDCPERERAQWWGDVVNELSESFYVLGRKSDLLTKKAINELIGWQRTDNSVFSPVPSGNWDRELPTQMLNSVGYFGLWTYYKYTGDESTIRAVYPGVKRYLSIWEQDPDGLVKKRDGGWAWLDWGENIDETALYNLWFYLALMGQRNMAQVCEINQDLPVIEGRMKELRDNFNKIFWNGTEYRSSDYDGETDDRVNALAVLAGLAEEEKFPYILTILQNHYHSSPYMERYVLEALFRMRRPLIAIRRMRERYRPMVEDWRSTLWEFWEGKEGSYNHGWSGGPAIMMGKYLAGIAPDCPGFKTYSVLPQMGDITYVYAKVSLRRGSINVEVQKWKNTFELQITSPPGTEATVGVPKKEFKTVDSILVNDTLVWEGGKTIRDLQGVSFGGETKYYYLFQVYPGCWIIKAQGIDLRP</sequence>
<reference evidence="3 4" key="1">
    <citation type="journal article" date="2016" name="Sci. Rep.">
        <title>Metabolic traits of an uncultured archaeal lineage -MSBL1- from brine pools of the Red Sea.</title>
        <authorList>
            <person name="Mwirichia R."/>
            <person name="Alam I."/>
            <person name="Rashid M."/>
            <person name="Vinu M."/>
            <person name="Ba-Alawi W."/>
            <person name="Anthony Kamau A."/>
            <person name="Kamanda Ngugi D."/>
            <person name="Goker M."/>
            <person name="Klenk H.P."/>
            <person name="Bajic V."/>
            <person name="Stingl U."/>
        </authorList>
    </citation>
    <scope>NUCLEOTIDE SEQUENCE [LARGE SCALE GENOMIC DNA]</scope>
    <source>
        <strain evidence="3">SCGC-AAA382A20</strain>
    </source>
</reference>
<evidence type="ECO:0000259" key="2">
    <source>
        <dbReference type="Pfam" id="PF17390"/>
    </source>
</evidence>
<dbReference type="Gene3D" id="2.60.120.260">
    <property type="entry name" value="Galactose-binding domain-like"/>
    <property type="match status" value="1"/>
</dbReference>
<evidence type="ECO:0008006" key="5">
    <source>
        <dbReference type="Google" id="ProtNLM"/>
    </source>
</evidence>
<evidence type="ECO:0000259" key="1">
    <source>
        <dbReference type="Pfam" id="PF17389"/>
    </source>
</evidence>
<dbReference type="InterPro" id="IPR008928">
    <property type="entry name" value="6-hairpin_glycosidase_sf"/>
</dbReference>
<dbReference type="InterPro" id="IPR035398">
    <property type="entry name" value="Bac_rhamnosid_C"/>
</dbReference>
<dbReference type="PANTHER" id="PTHR34987">
    <property type="entry name" value="C, PUTATIVE (AFU_ORTHOLOGUE AFUA_3G02880)-RELATED"/>
    <property type="match status" value="1"/>
</dbReference>
<dbReference type="Pfam" id="PF17389">
    <property type="entry name" value="Bac_rhamnosid6H"/>
    <property type="match status" value="1"/>
</dbReference>
<dbReference type="PANTHER" id="PTHR34987:SF2">
    <property type="entry name" value="B, PUTATIVE (AFU_ORTHOLOGUE AFUA_7G05040)-RELATED"/>
    <property type="match status" value="1"/>
</dbReference>
<dbReference type="GO" id="GO:0005975">
    <property type="term" value="P:carbohydrate metabolic process"/>
    <property type="evidence" value="ECO:0007669"/>
    <property type="project" value="InterPro"/>
</dbReference>
<dbReference type="AlphaFoldDB" id="A0A133VK27"/>
<dbReference type="SUPFAM" id="SSF49785">
    <property type="entry name" value="Galactose-binding domain-like"/>
    <property type="match status" value="1"/>
</dbReference>
<feature type="domain" description="Alpha-L-rhamnosidase C-terminal" evidence="2">
    <location>
        <begin position="648"/>
        <end position="713"/>
    </location>
</feature>
<dbReference type="InterPro" id="IPR008979">
    <property type="entry name" value="Galactose-bd-like_sf"/>
</dbReference>
<proteinExistence type="predicted"/>
<evidence type="ECO:0000313" key="4">
    <source>
        <dbReference type="Proteomes" id="UP000070263"/>
    </source>
</evidence>
<dbReference type="Proteomes" id="UP000070263">
    <property type="component" value="Unassembled WGS sequence"/>
</dbReference>
<keyword evidence="4" id="KW-1185">Reference proteome</keyword>
<dbReference type="InterPro" id="IPR035396">
    <property type="entry name" value="Bac_rhamnosid6H"/>
</dbReference>
<gene>
    <name evidence="3" type="ORF">AKJ51_02890</name>
</gene>
<dbReference type="InterPro" id="IPR012341">
    <property type="entry name" value="6hp_glycosidase-like_sf"/>
</dbReference>
<name>A0A133VK27_9EURY</name>